<dbReference type="EMBL" id="LCDA01000010">
    <property type="protein sequence ID" value="KKS42548.1"/>
    <property type="molecule type" value="Genomic_DNA"/>
</dbReference>
<dbReference type="AlphaFoldDB" id="A0A0G1BYP6"/>
<accession>A0A0G1BYP6</accession>
<name>A0A0G1BYP6_9BACT</name>
<proteinExistence type="predicted"/>
<reference evidence="1 2" key="1">
    <citation type="journal article" date="2015" name="Nature">
        <title>rRNA introns, odd ribosomes, and small enigmatic genomes across a large radiation of phyla.</title>
        <authorList>
            <person name="Brown C.T."/>
            <person name="Hug L.A."/>
            <person name="Thomas B.C."/>
            <person name="Sharon I."/>
            <person name="Castelle C.J."/>
            <person name="Singh A."/>
            <person name="Wilkins M.J."/>
            <person name="Williams K.H."/>
            <person name="Banfield J.F."/>
        </authorList>
    </citation>
    <scope>NUCLEOTIDE SEQUENCE [LARGE SCALE GENOMIC DNA]</scope>
</reference>
<comment type="caution">
    <text evidence="1">The sequence shown here is derived from an EMBL/GenBank/DDBJ whole genome shotgun (WGS) entry which is preliminary data.</text>
</comment>
<evidence type="ECO:0000313" key="1">
    <source>
        <dbReference type="EMBL" id="KKS42548.1"/>
    </source>
</evidence>
<gene>
    <name evidence="1" type="ORF">UV06_C0010G0008</name>
</gene>
<organism evidence="1 2">
    <name type="scientific">Candidatus Collierbacteria bacterium GW2011_GWA2_42_17</name>
    <dbReference type="NCBI Taxonomy" id="1618378"/>
    <lineage>
        <taxon>Bacteria</taxon>
        <taxon>Candidatus Collieribacteriota</taxon>
    </lineage>
</organism>
<protein>
    <submittedName>
        <fullName evidence="1">Uncharacterized protein</fullName>
    </submittedName>
</protein>
<evidence type="ECO:0000313" key="2">
    <source>
        <dbReference type="Proteomes" id="UP000033854"/>
    </source>
</evidence>
<dbReference type="Proteomes" id="UP000033854">
    <property type="component" value="Unassembled WGS sequence"/>
</dbReference>
<sequence>MKVIYLITLIFLSIFFTTTEISLVYADDLKSPTFEIQMGTINITGGAKSSTTYKLTDTVGQTFQGQFNSAGYVILAGFQYINTLIPFSFKISDLDINFGSLVPGIPSLLSNTLTVTTGSAFGYAVKAIEDHPLRRSDGVTTIPDTSCDLATPCLQADANVWGDNARFGFGYNMSGTDVNIADFVNSTYYRPFPVENIDQPAIVMSKGGIATSSAATVTYKVNISGSQAAGTYQNAIQFIAIPAF</sequence>